<keyword evidence="2" id="KW-1185">Reference proteome</keyword>
<comment type="caution">
    <text evidence="1">The sequence shown here is derived from an EMBL/GenBank/DDBJ whole genome shotgun (WGS) entry which is preliminary data.</text>
</comment>
<dbReference type="EMBL" id="JACJTU010000009">
    <property type="protein sequence ID" value="MBD2734581.1"/>
    <property type="molecule type" value="Genomic_DNA"/>
</dbReference>
<proteinExistence type="predicted"/>
<sequence length="88" mass="10598">MDLITNPGAAIVQIFWQGIYSRWELTLIIRNNCYAHHFLQIHQYYFRIFLRSQQSQVLVVWLVQMQDCNSCLVINHYLHKCKQDLQSN</sequence>
<evidence type="ECO:0000313" key="1">
    <source>
        <dbReference type="EMBL" id="MBD2734581.1"/>
    </source>
</evidence>
<dbReference type="Proteomes" id="UP000637383">
    <property type="component" value="Unassembled WGS sequence"/>
</dbReference>
<gene>
    <name evidence="1" type="ORF">H6H03_11775</name>
</gene>
<accession>A0ABR8K720</accession>
<protein>
    <submittedName>
        <fullName evidence="1">Uncharacterized protein</fullName>
    </submittedName>
</protein>
<organism evidence="1 2">
    <name type="scientific">Nostoc paludosum FACHB-159</name>
    <dbReference type="NCBI Taxonomy" id="2692908"/>
    <lineage>
        <taxon>Bacteria</taxon>
        <taxon>Bacillati</taxon>
        <taxon>Cyanobacteriota</taxon>
        <taxon>Cyanophyceae</taxon>
        <taxon>Nostocales</taxon>
        <taxon>Nostocaceae</taxon>
        <taxon>Nostoc</taxon>
    </lineage>
</organism>
<name>A0ABR8K720_9NOSO</name>
<reference evidence="1 2" key="1">
    <citation type="journal article" date="2020" name="ISME J.">
        <title>Comparative genomics reveals insights into cyanobacterial evolution and habitat adaptation.</title>
        <authorList>
            <person name="Chen M.Y."/>
            <person name="Teng W.K."/>
            <person name="Zhao L."/>
            <person name="Hu C.X."/>
            <person name="Zhou Y.K."/>
            <person name="Han B.P."/>
            <person name="Song L.R."/>
            <person name="Shu W.S."/>
        </authorList>
    </citation>
    <scope>NUCLEOTIDE SEQUENCE [LARGE SCALE GENOMIC DNA]</scope>
    <source>
        <strain evidence="1 2">FACHB-159</strain>
    </source>
</reference>
<evidence type="ECO:0000313" key="2">
    <source>
        <dbReference type="Proteomes" id="UP000637383"/>
    </source>
</evidence>